<dbReference type="EMBL" id="SRMA01026244">
    <property type="protein sequence ID" value="TRY86101.1"/>
    <property type="molecule type" value="Genomic_DNA"/>
</dbReference>
<dbReference type="InterPro" id="IPR036179">
    <property type="entry name" value="Ig-like_dom_sf"/>
</dbReference>
<evidence type="ECO:0000256" key="2">
    <source>
        <dbReference type="SAM" id="MobiDB-lite"/>
    </source>
</evidence>
<keyword evidence="6" id="KW-1185">Reference proteome</keyword>
<feature type="domain" description="Ig-like" evidence="4">
    <location>
        <begin position="172"/>
        <end position="245"/>
    </location>
</feature>
<dbReference type="CDD" id="cd00096">
    <property type="entry name" value="Ig"/>
    <property type="match status" value="1"/>
</dbReference>
<feature type="non-terminal residue" evidence="5">
    <location>
        <position position="704"/>
    </location>
</feature>
<dbReference type="SUPFAM" id="SSF48726">
    <property type="entry name" value="Immunoglobulin"/>
    <property type="match status" value="6"/>
</dbReference>
<feature type="transmembrane region" description="Helical" evidence="3">
    <location>
        <begin position="623"/>
        <end position="646"/>
    </location>
</feature>
<dbReference type="InterPro" id="IPR007110">
    <property type="entry name" value="Ig-like_dom"/>
</dbReference>
<dbReference type="Gene3D" id="2.60.40.10">
    <property type="entry name" value="Immunoglobulins"/>
    <property type="match status" value="6"/>
</dbReference>
<dbReference type="InterPro" id="IPR003599">
    <property type="entry name" value="Ig_sub"/>
</dbReference>
<feature type="domain" description="Ig-like" evidence="4">
    <location>
        <begin position="526"/>
        <end position="614"/>
    </location>
</feature>
<dbReference type="PROSITE" id="PS50835">
    <property type="entry name" value="IG_LIKE"/>
    <property type="match status" value="5"/>
</dbReference>
<dbReference type="InterPro" id="IPR003598">
    <property type="entry name" value="Ig_sub2"/>
</dbReference>
<evidence type="ECO:0000256" key="3">
    <source>
        <dbReference type="SAM" id="Phobius"/>
    </source>
</evidence>
<dbReference type="InterPro" id="IPR013151">
    <property type="entry name" value="Immunoglobulin_dom"/>
</dbReference>
<dbReference type="Pfam" id="PF00047">
    <property type="entry name" value="ig"/>
    <property type="match status" value="1"/>
</dbReference>
<sequence length="704" mass="78797">MSTGELQIIRKSLNPVWLVDLVSYLLDSRSSRNISRIISESTYPAHRMIAEVTMEISFTSSLPLIFLMMTGATAQGWGVKYSSSSVCAVNGSTVKFSCDVEYPRNQELETVFWTKRAYEEHPELCSEERVQCITESKDRFSITLRDVREADKHIYYCRFITNAEGGRYTGIPGVLLDVTDLQVKTEQMVKEGDPVTMTCRTSCSLPPGTRFFWFRGDQRLSEQTKKKLQLQSARPSDTGFYQCAAVGAEHLRSPPVYLGVGRVEGLVESGVIYSSSSVCALKGTTVKITCSSSEHNILISVWTKPTRNNNPDLCLNPGERGIRCIHENNRKSVSFTLSDVTEADRHIFYCGFKDHRNRTWRGLPGARLDVTDLQVETEQMVKEGDPVTMTCRTSCSLPPGTRFIWFRGDQRLSEQTKKKLQLQSARLSDTGFYQCAAQEAEDLRSPPVYLGVGYKPREVSVSIVPSAEIKEGDKVELKCSWKSFPPAEVLWFKEETLLSSGDLLSIPAITSEARGSYRCYAGNHPPKNISVSISGSPKVTDGHSVTLICSTDSNPPPHTYTWFKEALEQENISLIVGSGQSLIISSFNSSHSGRYSCEAQNKYGSRRSETVLVSLKELHEVTLLLVTGVVVGCGVLIILIVITVVIKWRKSTPMLQPRNRDAPREKKKRLKSEDEVQYARVHHLRRSDVNTAQDLEILNPPDAQ</sequence>
<feature type="region of interest" description="Disordered" evidence="2">
    <location>
        <begin position="655"/>
        <end position="676"/>
    </location>
</feature>
<organism evidence="5 6">
    <name type="scientific">Danionella cerebrum</name>
    <dbReference type="NCBI Taxonomy" id="2873325"/>
    <lineage>
        <taxon>Eukaryota</taxon>
        <taxon>Metazoa</taxon>
        <taxon>Chordata</taxon>
        <taxon>Craniata</taxon>
        <taxon>Vertebrata</taxon>
        <taxon>Euteleostomi</taxon>
        <taxon>Actinopterygii</taxon>
        <taxon>Neopterygii</taxon>
        <taxon>Teleostei</taxon>
        <taxon>Ostariophysi</taxon>
        <taxon>Cypriniformes</taxon>
        <taxon>Danionidae</taxon>
        <taxon>Danioninae</taxon>
        <taxon>Danionella</taxon>
    </lineage>
</organism>
<dbReference type="SMART" id="SM00408">
    <property type="entry name" value="IGc2"/>
    <property type="match status" value="4"/>
</dbReference>
<evidence type="ECO:0000256" key="1">
    <source>
        <dbReference type="ARBA" id="ARBA00023319"/>
    </source>
</evidence>
<name>A0A553Q847_9TELE</name>
<reference evidence="5 6" key="1">
    <citation type="journal article" date="2019" name="Sci. Data">
        <title>Hybrid genome assembly and annotation of Danionella translucida.</title>
        <authorList>
            <person name="Kadobianskyi M."/>
            <person name="Schulze L."/>
            <person name="Schuelke M."/>
            <person name="Judkewitz B."/>
        </authorList>
    </citation>
    <scope>NUCLEOTIDE SEQUENCE [LARGE SCALE GENOMIC DNA]</scope>
    <source>
        <strain evidence="5 6">Bolton</strain>
    </source>
</reference>
<dbReference type="PANTHER" id="PTHR46013">
    <property type="entry name" value="VASCULAR CELL ADHESION MOLECULE 1"/>
    <property type="match status" value="1"/>
</dbReference>
<dbReference type="InterPro" id="IPR013106">
    <property type="entry name" value="Ig_V-set"/>
</dbReference>
<feature type="domain" description="Ig-like" evidence="4">
    <location>
        <begin position="466"/>
        <end position="523"/>
    </location>
</feature>
<keyword evidence="1" id="KW-0393">Immunoglobulin domain</keyword>
<evidence type="ECO:0000259" key="4">
    <source>
        <dbReference type="PROSITE" id="PS50835"/>
    </source>
</evidence>
<dbReference type="PANTHER" id="PTHR46013:SF4">
    <property type="entry name" value="B-CELL RECEPTOR CD22-RELATED"/>
    <property type="match status" value="1"/>
</dbReference>
<dbReference type="SMART" id="SM00409">
    <property type="entry name" value="IG"/>
    <property type="match status" value="6"/>
</dbReference>
<dbReference type="InterPro" id="IPR013783">
    <property type="entry name" value="Ig-like_fold"/>
</dbReference>
<comment type="caution">
    <text evidence="5">The sequence shown here is derived from an EMBL/GenBank/DDBJ whole genome shotgun (WGS) entry which is preliminary data.</text>
</comment>
<dbReference type="Pfam" id="PF13927">
    <property type="entry name" value="Ig_3"/>
    <property type="match status" value="2"/>
</dbReference>
<dbReference type="Pfam" id="PF13895">
    <property type="entry name" value="Ig_2"/>
    <property type="match status" value="1"/>
</dbReference>
<dbReference type="AlphaFoldDB" id="A0A553Q847"/>
<gene>
    <name evidence="5" type="ORF">DNTS_030189</name>
</gene>
<dbReference type="SMART" id="SM00406">
    <property type="entry name" value="IGv"/>
    <property type="match status" value="3"/>
</dbReference>
<feature type="domain" description="Ig-like" evidence="4">
    <location>
        <begin position="63"/>
        <end position="158"/>
    </location>
</feature>
<dbReference type="OrthoDB" id="10039395at2759"/>
<proteinExistence type="predicted"/>
<feature type="domain" description="Ig-like" evidence="4">
    <location>
        <begin position="364"/>
        <end position="462"/>
    </location>
</feature>
<keyword evidence="3" id="KW-0472">Membrane</keyword>
<accession>A0A553Q847</accession>
<keyword evidence="3" id="KW-0812">Transmembrane</keyword>
<evidence type="ECO:0000313" key="5">
    <source>
        <dbReference type="EMBL" id="TRY86101.1"/>
    </source>
</evidence>
<dbReference type="Proteomes" id="UP000316079">
    <property type="component" value="Unassembled WGS sequence"/>
</dbReference>
<keyword evidence="3" id="KW-1133">Transmembrane helix</keyword>
<evidence type="ECO:0000313" key="6">
    <source>
        <dbReference type="Proteomes" id="UP000316079"/>
    </source>
</evidence>
<protein>
    <recommendedName>
        <fullName evidence="4">Ig-like domain-containing protein</fullName>
    </recommendedName>
</protein>